<evidence type="ECO:0000313" key="3">
    <source>
        <dbReference type="Proteomes" id="UP001302329"/>
    </source>
</evidence>
<dbReference type="Proteomes" id="UP001302329">
    <property type="component" value="Unassembled WGS sequence"/>
</dbReference>
<organism evidence="2 3">
    <name type="scientific">Cyanobium gracile UHCC 0281</name>
    <dbReference type="NCBI Taxonomy" id="3110309"/>
    <lineage>
        <taxon>Bacteria</taxon>
        <taxon>Bacillati</taxon>
        <taxon>Cyanobacteriota</taxon>
        <taxon>Cyanophyceae</taxon>
        <taxon>Synechococcales</taxon>
        <taxon>Prochlorococcaceae</taxon>
        <taxon>Cyanobium</taxon>
    </lineage>
</organism>
<keyword evidence="3" id="KW-1185">Reference proteome</keyword>
<dbReference type="CDD" id="cd14789">
    <property type="entry name" value="Tiki"/>
    <property type="match status" value="1"/>
</dbReference>
<name>A0ABU5SX30_9CYAN</name>
<feature type="chain" id="PRO_5046393990" evidence="1">
    <location>
        <begin position="25"/>
        <end position="301"/>
    </location>
</feature>
<dbReference type="EMBL" id="JAYGHY010000035">
    <property type="protein sequence ID" value="MEA5443056.1"/>
    <property type="molecule type" value="Genomic_DNA"/>
</dbReference>
<accession>A0ABU5SX30</accession>
<dbReference type="PANTHER" id="PTHR40590">
    <property type="entry name" value="CYTOPLASMIC PROTEIN-RELATED"/>
    <property type="match status" value="1"/>
</dbReference>
<keyword evidence="1" id="KW-0732">Signal</keyword>
<dbReference type="PANTHER" id="PTHR40590:SF1">
    <property type="entry name" value="CYTOPLASMIC PROTEIN"/>
    <property type="match status" value="1"/>
</dbReference>
<dbReference type="InterPro" id="IPR002816">
    <property type="entry name" value="TraB/PrgY/GumN_fam"/>
</dbReference>
<feature type="signal peptide" evidence="1">
    <location>
        <begin position="1"/>
        <end position="24"/>
    </location>
</feature>
<dbReference type="RefSeq" id="WP_323357077.1">
    <property type="nucleotide sequence ID" value="NZ_JAYGHY010000035.1"/>
</dbReference>
<dbReference type="InterPro" id="IPR047111">
    <property type="entry name" value="YbaP-like"/>
</dbReference>
<protein>
    <submittedName>
        <fullName evidence="2">TraB/GumN family protein</fullName>
    </submittedName>
</protein>
<evidence type="ECO:0000256" key="1">
    <source>
        <dbReference type="SAM" id="SignalP"/>
    </source>
</evidence>
<comment type="caution">
    <text evidence="2">The sequence shown here is derived from an EMBL/GenBank/DDBJ whole genome shotgun (WGS) entry which is preliminary data.</text>
</comment>
<gene>
    <name evidence="2" type="ORF">VB739_10890</name>
</gene>
<evidence type="ECO:0000313" key="2">
    <source>
        <dbReference type="EMBL" id="MEA5443056.1"/>
    </source>
</evidence>
<reference evidence="2 3" key="1">
    <citation type="submission" date="2023-12" db="EMBL/GenBank/DDBJ databases">
        <title>Baltic Sea Cyanobacteria.</title>
        <authorList>
            <person name="Delbaje E."/>
            <person name="Fewer D.P."/>
            <person name="Shishido T.K."/>
        </authorList>
    </citation>
    <scope>NUCLEOTIDE SEQUENCE [LARGE SCALE GENOMIC DNA]</scope>
    <source>
        <strain evidence="2 3">UHCC 0281</strain>
    </source>
</reference>
<proteinExistence type="predicted"/>
<dbReference type="Pfam" id="PF01963">
    <property type="entry name" value="TraB_PrgY_gumN"/>
    <property type="match status" value="1"/>
</dbReference>
<sequence length="301" mass="33046">MRALVLHRSLAVLALWLVALPAEAADVGTLWRLRYGAGTVFIAGSLHQLRRDRAALPPSYGQAYGEAERLVMELDMDAISPADLAGELLGRAIDSQGRSLRDGLPPASWRALQPRLKGLGLPEAAIDRFEPWAVALLLASAEFLQRGYTPDSGVEGQLQARATTDRKPIDGLETPAEQLELFDGLPRADQLQLLEVTLKELDSVGPRLEALEGAWRAGDLAGLEALLLGDYFQRPDLHQRLVVRRNRAWVAPVRELLRRPDDTLVVVGLMHLLGEQGLIALLRAQGLKPERFVAGAWRPDP</sequence>